<accession>A0A3P6E540</accession>
<keyword evidence="1" id="KW-0812">Transmembrane</keyword>
<evidence type="ECO:0000256" key="1">
    <source>
        <dbReference type="SAM" id="Phobius"/>
    </source>
</evidence>
<name>A0A3P6E540_BRAOL</name>
<gene>
    <name evidence="2" type="ORF">BOLC9T56564H</name>
</gene>
<proteinExistence type="predicted"/>
<feature type="transmembrane region" description="Helical" evidence="1">
    <location>
        <begin position="6"/>
        <end position="27"/>
    </location>
</feature>
<dbReference type="EMBL" id="LR031875">
    <property type="protein sequence ID" value="VDD31241.1"/>
    <property type="molecule type" value="Genomic_DNA"/>
</dbReference>
<protein>
    <submittedName>
        <fullName evidence="2">Uncharacterized protein</fullName>
    </submittedName>
</protein>
<keyword evidence="1" id="KW-0472">Membrane</keyword>
<organism evidence="2">
    <name type="scientific">Brassica oleracea</name>
    <name type="common">Wild cabbage</name>
    <dbReference type="NCBI Taxonomy" id="3712"/>
    <lineage>
        <taxon>Eukaryota</taxon>
        <taxon>Viridiplantae</taxon>
        <taxon>Streptophyta</taxon>
        <taxon>Embryophyta</taxon>
        <taxon>Tracheophyta</taxon>
        <taxon>Spermatophyta</taxon>
        <taxon>Magnoliopsida</taxon>
        <taxon>eudicotyledons</taxon>
        <taxon>Gunneridae</taxon>
        <taxon>Pentapetalae</taxon>
        <taxon>rosids</taxon>
        <taxon>malvids</taxon>
        <taxon>Brassicales</taxon>
        <taxon>Brassicaceae</taxon>
        <taxon>Brassiceae</taxon>
        <taxon>Brassica</taxon>
    </lineage>
</organism>
<sequence length="67" mass="7826">MAHTSSRTTVVFIVVHLFVRSFLHFLLKKLKQNHYGIHKPHLVAHETEYLKKSDDLWTHCVSISQTA</sequence>
<evidence type="ECO:0000313" key="2">
    <source>
        <dbReference type="EMBL" id="VDD31241.1"/>
    </source>
</evidence>
<reference evidence="2" key="1">
    <citation type="submission" date="2018-11" db="EMBL/GenBank/DDBJ databases">
        <authorList>
            <consortium name="Genoscope - CEA"/>
            <person name="William W."/>
        </authorList>
    </citation>
    <scope>NUCLEOTIDE SEQUENCE</scope>
</reference>
<keyword evidence="1" id="KW-1133">Transmembrane helix</keyword>
<dbReference type="AlphaFoldDB" id="A0A3P6E540"/>